<dbReference type="PANTHER" id="PTHR11022">
    <property type="entry name" value="PEPTIDOGLYCAN RECOGNITION PROTEIN"/>
    <property type="match status" value="1"/>
</dbReference>
<evidence type="ECO:0000313" key="6">
    <source>
        <dbReference type="EMBL" id="KAL0280541.1"/>
    </source>
</evidence>
<dbReference type="PANTHER" id="PTHR11022:SF41">
    <property type="entry name" value="PEPTIDOGLYCAN-RECOGNITION PROTEIN LC-RELATED"/>
    <property type="match status" value="1"/>
</dbReference>
<proteinExistence type="inferred from homology"/>
<dbReference type="AlphaFoldDB" id="A0AAW2IFN4"/>
<evidence type="ECO:0000256" key="2">
    <source>
        <dbReference type="ARBA" id="ARBA00022588"/>
    </source>
</evidence>
<dbReference type="GO" id="GO:0008745">
    <property type="term" value="F:N-acetylmuramoyl-L-alanine amidase activity"/>
    <property type="evidence" value="ECO:0007669"/>
    <property type="project" value="InterPro"/>
</dbReference>
<dbReference type="Pfam" id="PF01510">
    <property type="entry name" value="Amidase_2"/>
    <property type="match status" value="1"/>
</dbReference>
<dbReference type="Gene3D" id="3.40.80.10">
    <property type="entry name" value="Peptidoglycan recognition protein-like"/>
    <property type="match status" value="1"/>
</dbReference>
<dbReference type="SMART" id="SM00701">
    <property type="entry name" value="PGRP"/>
    <property type="match status" value="1"/>
</dbReference>
<keyword evidence="2" id="KW-0399">Innate immunity</keyword>
<evidence type="ECO:0000256" key="4">
    <source>
        <dbReference type="SAM" id="Phobius"/>
    </source>
</evidence>
<keyword evidence="4" id="KW-1133">Transmembrane helix</keyword>
<keyword evidence="4" id="KW-0472">Membrane</keyword>
<dbReference type="InterPro" id="IPR036505">
    <property type="entry name" value="Amidase/PGRP_sf"/>
</dbReference>
<keyword evidence="3" id="KW-0391">Immunity</keyword>
<dbReference type="InterPro" id="IPR002502">
    <property type="entry name" value="Amidase_domain"/>
</dbReference>
<reference evidence="6" key="1">
    <citation type="journal article" date="2024" name="Gigascience">
        <title>Chromosome-level genome of the poultry shaft louse Menopon gallinae provides insight into the host-switching and adaptive evolution of parasitic lice.</title>
        <authorList>
            <person name="Xu Y."/>
            <person name="Ma L."/>
            <person name="Liu S."/>
            <person name="Liang Y."/>
            <person name="Liu Q."/>
            <person name="He Z."/>
            <person name="Tian L."/>
            <person name="Duan Y."/>
            <person name="Cai W."/>
            <person name="Li H."/>
            <person name="Song F."/>
        </authorList>
    </citation>
    <scope>NUCLEOTIDE SEQUENCE</scope>
    <source>
        <strain evidence="6">Cailab_2023a</strain>
    </source>
</reference>
<keyword evidence="4" id="KW-0812">Transmembrane</keyword>
<dbReference type="GO" id="GO:0009253">
    <property type="term" value="P:peptidoglycan catabolic process"/>
    <property type="evidence" value="ECO:0007669"/>
    <property type="project" value="InterPro"/>
</dbReference>
<feature type="transmembrane region" description="Helical" evidence="4">
    <location>
        <begin position="133"/>
        <end position="154"/>
    </location>
</feature>
<evidence type="ECO:0000256" key="1">
    <source>
        <dbReference type="ARBA" id="ARBA00007553"/>
    </source>
</evidence>
<name>A0AAW2IFN4_9NEOP</name>
<organism evidence="6">
    <name type="scientific">Menopon gallinae</name>
    <name type="common">poultry shaft louse</name>
    <dbReference type="NCBI Taxonomy" id="328185"/>
    <lineage>
        <taxon>Eukaryota</taxon>
        <taxon>Metazoa</taxon>
        <taxon>Ecdysozoa</taxon>
        <taxon>Arthropoda</taxon>
        <taxon>Hexapoda</taxon>
        <taxon>Insecta</taxon>
        <taxon>Pterygota</taxon>
        <taxon>Neoptera</taxon>
        <taxon>Paraneoptera</taxon>
        <taxon>Psocodea</taxon>
        <taxon>Troctomorpha</taxon>
        <taxon>Phthiraptera</taxon>
        <taxon>Amblycera</taxon>
        <taxon>Menoponidae</taxon>
        <taxon>Menopon</taxon>
    </lineage>
</organism>
<evidence type="ECO:0000259" key="5">
    <source>
        <dbReference type="SMART" id="SM00701"/>
    </source>
</evidence>
<dbReference type="GO" id="GO:0008270">
    <property type="term" value="F:zinc ion binding"/>
    <property type="evidence" value="ECO:0007669"/>
    <property type="project" value="InterPro"/>
</dbReference>
<dbReference type="SUPFAM" id="SSF55846">
    <property type="entry name" value="N-acetylmuramoyl-L-alanine amidase-like"/>
    <property type="match status" value="1"/>
</dbReference>
<gene>
    <name evidence="6" type="ORF">PYX00_001802</name>
</gene>
<comment type="caution">
    <text evidence="6">The sequence shown here is derived from an EMBL/GenBank/DDBJ whole genome shotgun (WGS) entry which is preliminary data.</text>
</comment>
<evidence type="ECO:0000256" key="3">
    <source>
        <dbReference type="ARBA" id="ARBA00022859"/>
    </source>
</evidence>
<dbReference type="InterPro" id="IPR015510">
    <property type="entry name" value="PGRP"/>
</dbReference>
<accession>A0AAW2IFN4</accession>
<dbReference type="CDD" id="cd06583">
    <property type="entry name" value="PGRP"/>
    <property type="match status" value="1"/>
</dbReference>
<protein>
    <recommendedName>
        <fullName evidence="5">Peptidoglycan recognition protein family domain-containing protein</fullName>
    </recommendedName>
</protein>
<dbReference type="EMBL" id="JARGDH010000001">
    <property type="protein sequence ID" value="KAL0280541.1"/>
    <property type="molecule type" value="Genomic_DNA"/>
</dbReference>
<sequence>MESIDVNEIRNVGDIQRDLKITKVDLKEDAGVNLQCVNSTDFMVGKQTNFNGPVTIVNYDEGTGTDHPLRKYLVNEETVIKERVLAPSLATSMENFVKEKAVKEIPQKRIPEKKQLFEESLTKRIWNLRFLKVPIIVWSCLLCLVVTVGVILIIDLVDLDTNPSDAEQIPGPAQNHTVFHRKHWRAAPERSSVAMKFPVPYVIVSSSGGKSCSGLRECRTILQEMQTQEKKLTKSDIYANFLVSSDGSIFEGRGWRKRNAYLGFANSCSIQIECIGDFSVYDQPTAAQVDAIGAIIEYGVQNGKINSEYFLIPANATGVDLPEGTPVIGKNLYEAISDLHNFESDVYRKLFLSGK</sequence>
<dbReference type="GO" id="GO:0045087">
    <property type="term" value="P:innate immune response"/>
    <property type="evidence" value="ECO:0007669"/>
    <property type="project" value="UniProtKB-KW"/>
</dbReference>
<dbReference type="InterPro" id="IPR006619">
    <property type="entry name" value="PGRP_domain_met/bac"/>
</dbReference>
<feature type="domain" description="Peptidoglycan recognition protein family" evidence="5">
    <location>
        <begin position="176"/>
        <end position="318"/>
    </location>
</feature>
<comment type="similarity">
    <text evidence="1">Belongs to the N-acetylmuramoyl-L-alanine amidase 2 family.</text>
</comment>